<sequence length="203" mass="22013">MPFVRPSAQALYPLCITVSVLALAYSLNTVADVLRQPPLRYAPAFTTVPPAPSPGEQPTPLALDTLSRQIGPPTVPPPFPKEQTSALASLCALDIRQVGPSLHEVSRRNGPPDRHCVAEPPQSGPFFKNGVAQGMTLFSVHPNSFFFQLGLRDQDLVLRLNGIPLNSPEGALEAYALVMKASRVELELERGGRLLRQTYIIKG</sequence>
<accession>S9P433</accession>
<dbReference type="SUPFAM" id="SSF50156">
    <property type="entry name" value="PDZ domain-like"/>
    <property type="match status" value="1"/>
</dbReference>
<organism evidence="1 2">
    <name type="scientific">Cystobacter fuscus (strain ATCC 25194 / DSM 2262 / NBRC 100088 / M29)</name>
    <dbReference type="NCBI Taxonomy" id="1242864"/>
    <lineage>
        <taxon>Bacteria</taxon>
        <taxon>Pseudomonadati</taxon>
        <taxon>Myxococcota</taxon>
        <taxon>Myxococcia</taxon>
        <taxon>Myxococcales</taxon>
        <taxon>Cystobacterineae</taxon>
        <taxon>Archangiaceae</taxon>
        <taxon>Cystobacter</taxon>
    </lineage>
</organism>
<dbReference type="RefSeq" id="WP_002624716.1">
    <property type="nucleotide sequence ID" value="NZ_ANAH02000028.1"/>
</dbReference>
<gene>
    <name evidence="1" type="ORF">D187_004470</name>
</gene>
<dbReference type="eggNOG" id="COG3031">
    <property type="taxonomic scope" value="Bacteria"/>
</dbReference>
<dbReference type="EMBL" id="ANAH02000028">
    <property type="protein sequence ID" value="EPX57936.1"/>
    <property type="molecule type" value="Genomic_DNA"/>
</dbReference>
<comment type="caution">
    <text evidence="1">The sequence shown here is derived from an EMBL/GenBank/DDBJ whole genome shotgun (WGS) entry which is preliminary data.</text>
</comment>
<evidence type="ECO:0000313" key="1">
    <source>
        <dbReference type="EMBL" id="EPX57936.1"/>
    </source>
</evidence>
<dbReference type="Gene3D" id="2.30.42.10">
    <property type="match status" value="1"/>
</dbReference>
<protein>
    <submittedName>
        <fullName evidence="1">General secretion pathway protein C</fullName>
    </submittedName>
</protein>
<name>S9P433_CYSF2</name>
<dbReference type="InterPro" id="IPR036034">
    <property type="entry name" value="PDZ_sf"/>
</dbReference>
<reference evidence="1" key="1">
    <citation type="submission" date="2013-05" db="EMBL/GenBank/DDBJ databases">
        <title>Genome assembly of Cystobacter fuscus DSM 2262.</title>
        <authorList>
            <person name="Sharma G."/>
            <person name="Khatri I."/>
            <person name="Kaur C."/>
            <person name="Mayilraj S."/>
            <person name="Subramanian S."/>
        </authorList>
    </citation>
    <scope>NUCLEOTIDE SEQUENCE [LARGE SCALE GENOMIC DNA]</scope>
    <source>
        <strain evidence="1">DSM 2262</strain>
    </source>
</reference>
<dbReference type="Proteomes" id="UP000011682">
    <property type="component" value="Unassembled WGS sequence"/>
</dbReference>
<keyword evidence="2" id="KW-1185">Reference proteome</keyword>
<proteinExistence type="predicted"/>
<evidence type="ECO:0000313" key="2">
    <source>
        <dbReference type="Proteomes" id="UP000011682"/>
    </source>
</evidence>
<dbReference type="AlphaFoldDB" id="S9P433"/>